<feature type="domain" description="YqcC-like" evidence="1">
    <location>
        <begin position="8"/>
        <end position="104"/>
    </location>
</feature>
<dbReference type="InterPro" id="IPR036814">
    <property type="entry name" value="YqcC-like_sf"/>
</dbReference>
<gene>
    <name evidence="2" type="ORF">IQ22_03816</name>
</gene>
<keyword evidence="3" id="KW-1185">Reference proteome</keyword>
<accession>A0A562Q2L2</accession>
<comment type="caution">
    <text evidence="2">The sequence shown here is derived from an EMBL/GenBank/DDBJ whole genome shotgun (WGS) entry which is preliminary data.</text>
</comment>
<dbReference type="RefSeq" id="WP_145144746.1">
    <property type="nucleotide sequence ID" value="NZ_VLKY01000014.1"/>
</dbReference>
<dbReference type="Pfam" id="PF04287">
    <property type="entry name" value="DUF446"/>
    <property type="match status" value="1"/>
</dbReference>
<dbReference type="PANTHER" id="PTHR39586:SF1">
    <property type="entry name" value="CYTOPLASMIC PROTEIN"/>
    <property type="match status" value="1"/>
</dbReference>
<evidence type="ECO:0000313" key="2">
    <source>
        <dbReference type="EMBL" id="TWI50894.1"/>
    </source>
</evidence>
<dbReference type="InterPro" id="IPR007384">
    <property type="entry name" value="UCP006257"/>
</dbReference>
<sequence length="108" mass="12367">MDSRLVALADQLLLIERELRVLGWWEHESPSPADLASQQPFCVDTLTFSQWLQWIFLPRMKVIIETDCGLPERSGIKPMAEVAYQSNLSTVTALLNALGEFDRLIEHR</sequence>
<dbReference type="SUPFAM" id="SSF158452">
    <property type="entry name" value="YqcC-like"/>
    <property type="match status" value="1"/>
</dbReference>
<protein>
    <submittedName>
        <fullName evidence="2">Uncharacterized protein YqcC (DUF446 family)</fullName>
    </submittedName>
</protein>
<dbReference type="Gene3D" id="1.20.1440.40">
    <property type="entry name" value="YqcC-like"/>
    <property type="match status" value="1"/>
</dbReference>
<evidence type="ECO:0000259" key="1">
    <source>
        <dbReference type="Pfam" id="PF04287"/>
    </source>
</evidence>
<organism evidence="2 3">
    <name type="scientific">Pseudomonas duriflava</name>
    <dbReference type="NCBI Taxonomy" id="459528"/>
    <lineage>
        <taxon>Bacteria</taxon>
        <taxon>Pseudomonadati</taxon>
        <taxon>Pseudomonadota</taxon>
        <taxon>Gammaproteobacteria</taxon>
        <taxon>Pseudomonadales</taxon>
        <taxon>Pseudomonadaceae</taxon>
        <taxon>Pseudomonas</taxon>
    </lineage>
</organism>
<dbReference type="OrthoDB" id="8794567at2"/>
<evidence type="ECO:0000313" key="3">
    <source>
        <dbReference type="Proteomes" id="UP000316905"/>
    </source>
</evidence>
<name>A0A562Q2L2_9PSED</name>
<dbReference type="AlphaFoldDB" id="A0A562Q2L2"/>
<reference evidence="2 3" key="1">
    <citation type="journal article" date="2015" name="Stand. Genomic Sci.">
        <title>Genomic Encyclopedia of Bacterial and Archaeal Type Strains, Phase III: the genomes of soil and plant-associated and newly described type strains.</title>
        <authorList>
            <person name="Whitman W.B."/>
            <person name="Woyke T."/>
            <person name="Klenk H.P."/>
            <person name="Zhou Y."/>
            <person name="Lilburn T.G."/>
            <person name="Beck B.J."/>
            <person name="De Vos P."/>
            <person name="Vandamme P."/>
            <person name="Eisen J.A."/>
            <person name="Garrity G."/>
            <person name="Hugenholtz P."/>
            <person name="Kyrpides N.C."/>
        </authorList>
    </citation>
    <scope>NUCLEOTIDE SEQUENCE [LARGE SCALE GENOMIC DNA]</scope>
    <source>
        <strain evidence="2 3">CGMCC 1.6858</strain>
    </source>
</reference>
<dbReference type="Proteomes" id="UP000316905">
    <property type="component" value="Unassembled WGS sequence"/>
</dbReference>
<dbReference type="PANTHER" id="PTHR39586">
    <property type="entry name" value="CYTOPLASMIC PROTEIN-RELATED"/>
    <property type="match status" value="1"/>
</dbReference>
<dbReference type="PIRSF" id="PIRSF006257">
    <property type="entry name" value="UCP006257"/>
    <property type="match status" value="1"/>
</dbReference>
<proteinExistence type="predicted"/>
<dbReference type="GO" id="GO:0044010">
    <property type="term" value="P:single-species biofilm formation"/>
    <property type="evidence" value="ECO:0007669"/>
    <property type="project" value="TreeGrafter"/>
</dbReference>
<dbReference type="EMBL" id="VLKY01000014">
    <property type="protein sequence ID" value="TWI50894.1"/>
    <property type="molecule type" value="Genomic_DNA"/>
</dbReference>
<dbReference type="InterPro" id="IPR023376">
    <property type="entry name" value="YqcC-like_dom"/>
</dbReference>